<proteinExistence type="predicted"/>
<evidence type="ECO:0000256" key="1">
    <source>
        <dbReference type="ARBA" id="ARBA00022475"/>
    </source>
</evidence>
<dbReference type="InterPro" id="IPR010445">
    <property type="entry name" value="LapA_dom"/>
</dbReference>
<accession>A0ABT7M6I4</accession>
<keyword evidence="2 6" id="KW-0812">Transmembrane</keyword>
<evidence type="ECO:0000313" key="9">
    <source>
        <dbReference type="Proteomes" id="UP001231924"/>
    </source>
</evidence>
<evidence type="ECO:0000256" key="3">
    <source>
        <dbReference type="ARBA" id="ARBA00022989"/>
    </source>
</evidence>
<keyword evidence="1" id="KW-1003">Cell membrane</keyword>
<feature type="domain" description="Lipopolysaccharide assembly protein A" evidence="7">
    <location>
        <begin position="91"/>
        <end position="141"/>
    </location>
</feature>
<keyword evidence="9" id="KW-1185">Reference proteome</keyword>
<protein>
    <submittedName>
        <fullName evidence="8">Lipopolysaccharide assembly protein LapA domain-containing protein</fullName>
    </submittedName>
</protein>
<sequence>MTEKDGAATPDLTAPSPADGPTVEHSTVTRRESVPPAERETERMPGGTAGAPTRTHATPRTGPGRTRIGGAWIGLILGAVVLVFLLIFILQNLDPARVQFLGMQAELPLGIWMLFSAIAGVLLLAIPGLGRMIQWRRASRHPRR</sequence>
<keyword evidence="3 6" id="KW-1133">Transmembrane helix</keyword>
<dbReference type="EMBL" id="JASVWF010000002">
    <property type="protein sequence ID" value="MDL5156271.1"/>
    <property type="molecule type" value="Genomic_DNA"/>
</dbReference>
<gene>
    <name evidence="8" type="ORF">QRT03_09910</name>
</gene>
<dbReference type="Proteomes" id="UP001231924">
    <property type="component" value="Unassembled WGS sequence"/>
</dbReference>
<dbReference type="RefSeq" id="WP_286052533.1">
    <property type="nucleotide sequence ID" value="NZ_JASVWF010000002.1"/>
</dbReference>
<evidence type="ECO:0000259" key="7">
    <source>
        <dbReference type="Pfam" id="PF06305"/>
    </source>
</evidence>
<evidence type="ECO:0000256" key="2">
    <source>
        <dbReference type="ARBA" id="ARBA00022692"/>
    </source>
</evidence>
<feature type="transmembrane region" description="Helical" evidence="6">
    <location>
        <begin position="110"/>
        <end position="130"/>
    </location>
</feature>
<evidence type="ECO:0000313" key="8">
    <source>
        <dbReference type="EMBL" id="MDL5156271.1"/>
    </source>
</evidence>
<feature type="transmembrane region" description="Helical" evidence="6">
    <location>
        <begin position="70"/>
        <end position="90"/>
    </location>
</feature>
<evidence type="ECO:0000256" key="4">
    <source>
        <dbReference type="ARBA" id="ARBA00023136"/>
    </source>
</evidence>
<feature type="region of interest" description="Disordered" evidence="5">
    <location>
        <begin position="1"/>
        <end position="64"/>
    </location>
</feature>
<evidence type="ECO:0000256" key="5">
    <source>
        <dbReference type="SAM" id="MobiDB-lite"/>
    </source>
</evidence>
<feature type="compositionally biased region" description="Basic and acidic residues" evidence="5">
    <location>
        <begin position="27"/>
        <end position="43"/>
    </location>
</feature>
<reference evidence="8 9" key="1">
    <citation type="submission" date="2023-06" db="EMBL/GenBank/DDBJ databases">
        <title>Actinomycetospora Odt1-22.</title>
        <authorList>
            <person name="Supong K."/>
        </authorList>
    </citation>
    <scope>NUCLEOTIDE SEQUENCE [LARGE SCALE GENOMIC DNA]</scope>
    <source>
        <strain evidence="8 9">Odt1-22</strain>
    </source>
</reference>
<organism evidence="8 9">
    <name type="scientific">Actinomycetospora termitidis</name>
    <dbReference type="NCBI Taxonomy" id="3053470"/>
    <lineage>
        <taxon>Bacteria</taxon>
        <taxon>Bacillati</taxon>
        <taxon>Actinomycetota</taxon>
        <taxon>Actinomycetes</taxon>
        <taxon>Pseudonocardiales</taxon>
        <taxon>Pseudonocardiaceae</taxon>
        <taxon>Actinomycetospora</taxon>
    </lineage>
</organism>
<keyword evidence="4 6" id="KW-0472">Membrane</keyword>
<feature type="compositionally biased region" description="Low complexity" evidence="5">
    <location>
        <begin position="50"/>
        <end position="64"/>
    </location>
</feature>
<name>A0ABT7M6I4_9PSEU</name>
<evidence type="ECO:0000256" key="6">
    <source>
        <dbReference type="SAM" id="Phobius"/>
    </source>
</evidence>
<dbReference type="Pfam" id="PF06305">
    <property type="entry name" value="LapA_dom"/>
    <property type="match status" value="1"/>
</dbReference>
<comment type="caution">
    <text evidence="8">The sequence shown here is derived from an EMBL/GenBank/DDBJ whole genome shotgun (WGS) entry which is preliminary data.</text>
</comment>